<feature type="compositionally biased region" description="Polar residues" evidence="6">
    <location>
        <begin position="57"/>
        <end position="74"/>
    </location>
</feature>
<dbReference type="InterPro" id="IPR036928">
    <property type="entry name" value="AS_sf"/>
</dbReference>
<dbReference type="SMART" id="SM00356">
    <property type="entry name" value="ZnF_C3H1"/>
    <property type="match status" value="3"/>
</dbReference>
<dbReference type="Pfam" id="PF18044">
    <property type="entry name" value="zf-CCCH_4"/>
    <property type="match status" value="1"/>
</dbReference>
<proteinExistence type="predicted"/>
<protein>
    <recommendedName>
        <fullName evidence="7">C3H1-type domain-containing protein</fullName>
    </recommendedName>
</protein>
<dbReference type="PANTHER" id="PTHR42678:SF40">
    <property type="entry name" value="AMIDASE DOMAIN-CONTAINING PROTEIN"/>
    <property type="match status" value="1"/>
</dbReference>
<name>A0A6N2MQR7_SALVM</name>
<evidence type="ECO:0000256" key="6">
    <source>
        <dbReference type="SAM" id="MobiDB-lite"/>
    </source>
</evidence>
<dbReference type="InterPro" id="IPR023631">
    <property type="entry name" value="Amidase_dom"/>
</dbReference>
<evidence type="ECO:0000256" key="5">
    <source>
        <dbReference type="SAM" id="Coils"/>
    </source>
</evidence>
<dbReference type="SUPFAM" id="SSF75304">
    <property type="entry name" value="Amidase signature (AS) enzymes"/>
    <property type="match status" value="2"/>
</dbReference>
<dbReference type="Pfam" id="PF01425">
    <property type="entry name" value="Amidase"/>
    <property type="match status" value="2"/>
</dbReference>
<keyword evidence="2 4" id="KW-0863">Zinc-finger</keyword>
<dbReference type="InterPro" id="IPR003245">
    <property type="entry name" value="Phytocyanin_dom"/>
</dbReference>
<feature type="domain" description="C3H1-type" evidence="7">
    <location>
        <begin position="80"/>
        <end position="107"/>
    </location>
</feature>
<feature type="region of interest" description="Disordered" evidence="6">
    <location>
        <begin position="268"/>
        <end position="290"/>
    </location>
</feature>
<evidence type="ECO:0000313" key="8">
    <source>
        <dbReference type="EMBL" id="VFU51910.1"/>
    </source>
</evidence>
<dbReference type="EMBL" id="CAADRP010001774">
    <property type="protein sequence ID" value="VFU51910.1"/>
    <property type="molecule type" value="Genomic_DNA"/>
</dbReference>
<gene>
    <name evidence="8" type="ORF">SVIM_LOCUS352718</name>
</gene>
<feature type="coiled-coil region" evidence="5">
    <location>
        <begin position="1305"/>
        <end position="1332"/>
    </location>
</feature>
<feature type="domain" description="C3H1-type" evidence="7">
    <location>
        <begin position="143"/>
        <end position="171"/>
    </location>
</feature>
<dbReference type="GO" id="GO:0009055">
    <property type="term" value="F:electron transfer activity"/>
    <property type="evidence" value="ECO:0007669"/>
    <property type="project" value="InterPro"/>
</dbReference>
<feature type="domain" description="C3H1-type" evidence="7">
    <location>
        <begin position="229"/>
        <end position="257"/>
    </location>
</feature>
<dbReference type="Gene3D" id="4.10.1000.10">
    <property type="entry name" value="Zinc finger, CCCH-type"/>
    <property type="match status" value="3"/>
</dbReference>
<dbReference type="PROSITE" id="PS50103">
    <property type="entry name" value="ZF_C3H1"/>
    <property type="match status" value="3"/>
</dbReference>
<feature type="zinc finger region" description="C3H1-type" evidence="4">
    <location>
        <begin position="229"/>
        <end position="257"/>
    </location>
</feature>
<dbReference type="SUPFAM" id="SSF90229">
    <property type="entry name" value="CCCH zinc finger"/>
    <property type="match status" value="3"/>
</dbReference>
<dbReference type="GO" id="GO:0051252">
    <property type="term" value="P:regulation of RNA metabolic process"/>
    <property type="evidence" value="ECO:0007669"/>
    <property type="project" value="UniProtKB-ARBA"/>
</dbReference>
<dbReference type="InterPro" id="IPR000571">
    <property type="entry name" value="Znf_CCCH"/>
</dbReference>
<feature type="zinc finger region" description="C3H1-type" evidence="4">
    <location>
        <begin position="143"/>
        <end position="171"/>
    </location>
</feature>
<evidence type="ECO:0000256" key="4">
    <source>
        <dbReference type="PROSITE-ProRule" id="PRU00723"/>
    </source>
</evidence>
<dbReference type="InterPro" id="IPR036855">
    <property type="entry name" value="Znf_CCCH_sf"/>
</dbReference>
<sequence>MSYPDSPVSFMASHASYHSGSDAIDVCPQFVMNNNEQFEQQHQPPYNRPRNSEDNSDQSMSSRVPPTNSLPVHKGTTNIFFKTRVCAKFKTGTCRNGENCNFAHGMQDLRQPPPNWKELVGGGASSEEDRSTATNREDDLRIIHKMKLCKKFYNGEECPYGDRCNFLHEDPANFREDTGRFRESAAISIGTTGELTGQGSGVFNAAEVNRPANTVVSDASRSSLIKPVYWKTKLCTKWEMTGQCPFGEKCHFAHGLAELQIPGGRTEVEAGNAGSTVTKAPPPALPNNLSPSMSTVNVPSLVEEKATDDMVTKKPLSSSLFSSLIFFLLAISCHGFSIREASISDLQLAFKQKKLTSRQLVEFYVGEVHGLNSVLKGVIEINPDALYQADRADYERRVRTPGALVGLHGIPILLKDNIATKDELNTTTGSFALLRSVVPRDAGVVAKLRKSGAIILGKASLSEWCSFRSLNAPNGFSARGGQGKNPYVLSADPCGSSSGSAISVAANFVAVSLGTETDGSILCPSNANSVVGIKPTVGLTSRAGVIPISPRQDSVGPICRTVSDAVIVLDAIVGVDYNDGATQEASKFIPNGGYKQFLKPYGLKGKRLGIVRNPFLGFASKAESKAFEHHLQTLKQGGSVIVDHLEIANVNAILNSTGSGEATLLLAEFKISLNAYLKDLVASPVRTLADVIAFNRKFAELEKINEIGQDIFLLAQATNGIGNIEKAALINLAKLTRDGFQKLMWYYKLDAVVTPGAGFSPVLAIGGFPGINVPAGYDDKGVPFGISFGGLKGTEPKLIQIAFANDKFHIDDTLVFHHNCQFHDVKQVNHQDLESCNVASRIASCHDHHDYDSLALNRLGHFYFISAFPDHCQDVQEIDISVTPKTSSLNPSPLSSLISAASATSNPPSLHYFRTLSWTLRTSSAFSIEEASIDDLRLAFKQNQLTSRQLVEFYLKRIGRLNPLLRGVIEVNPDALFLADKADRERKVNTPGSSGGLHGIPILLKDNIATKDKLNTTAGSYALLGSVVPRDAGVVMKLRKAGAIILGKASLSEWANFRSYGAPSGFCGRSGQGKNPYVLSADPCGSSSGSGISVAANMAAVSLGTETDGSILCPSSHNSVVGIKPTVGLTSRAGVIPITPRQDTVGPLCRTVSDAVYVLDAIAGFDSNDAATGEAAKYIPNGGYRQFLNPLGLKGKRLGIVRDPFYNFGNESHQHQTFEHHFQTLRRQGAVLVDNLQISHVDTITSEQSGETFAMLLEFKPALNKYLEQLVASPVRSLEAVIAFNKKFSRLEKTKEYGQDLFEGAEFLSRNITNIEATLKKLVSNFRKLSKNGLEKSIKKHKLDAVVAPSFSAVTAVLAIGQYPGISVPAGYDSGGVPFGICFGGLKGSEPKLIEIAYGFETATKVRRPPTFKP</sequence>
<dbReference type="Pfam" id="PF00642">
    <property type="entry name" value="zf-CCCH"/>
    <property type="match status" value="2"/>
</dbReference>
<organism evidence="8">
    <name type="scientific">Salix viminalis</name>
    <name type="common">Common osier</name>
    <name type="synonym">Basket willow</name>
    <dbReference type="NCBI Taxonomy" id="40686"/>
    <lineage>
        <taxon>Eukaryota</taxon>
        <taxon>Viridiplantae</taxon>
        <taxon>Streptophyta</taxon>
        <taxon>Embryophyta</taxon>
        <taxon>Tracheophyta</taxon>
        <taxon>Spermatophyta</taxon>
        <taxon>Magnoliopsida</taxon>
        <taxon>eudicotyledons</taxon>
        <taxon>Gunneridae</taxon>
        <taxon>Pentapetalae</taxon>
        <taxon>rosids</taxon>
        <taxon>fabids</taxon>
        <taxon>Malpighiales</taxon>
        <taxon>Salicaceae</taxon>
        <taxon>Saliceae</taxon>
        <taxon>Salix</taxon>
    </lineage>
</organism>
<dbReference type="SUPFAM" id="SSF49503">
    <property type="entry name" value="Cupredoxins"/>
    <property type="match status" value="1"/>
</dbReference>
<dbReference type="Pfam" id="PF02298">
    <property type="entry name" value="Cu_bind_like"/>
    <property type="match status" value="1"/>
</dbReference>
<dbReference type="PANTHER" id="PTHR42678">
    <property type="entry name" value="AMIDASE"/>
    <property type="match status" value="1"/>
</dbReference>
<dbReference type="InterPro" id="IPR008972">
    <property type="entry name" value="Cupredoxin"/>
</dbReference>
<dbReference type="GO" id="GO:0010468">
    <property type="term" value="P:regulation of gene expression"/>
    <property type="evidence" value="ECO:0007669"/>
    <property type="project" value="UniProtKB-ARBA"/>
</dbReference>
<evidence type="ECO:0000256" key="3">
    <source>
        <dbReference type="ARBA" id="ARBA00022833"/>
    </source>
</evidence>
<evidence type="ECO:0000256" key="1">
    <source>
        <dbReference type="ARBA" id="ARBA00022723"/>
    </source>
</evidence>
<evidence type="ECO:0000256" key="2">
    <source>
        <dbReference type="ARBA" id="ARBA00022771"/>
    </source>
</evidence>
<dbReference type="Gene3D" id="3.90.1300.10">
    <property type="entry name" value="Amidase signature (AS) domain"/>
    <property type="match status" value="2"/>
</dbReference>
<evidence type="ECO:0000259" key="7">
    <source>
        <dbReference type="PROSITE" id="PS50103"/>
    </source>
</evidence>
<accession>A0A6N2MQR7</accession>
<dbReference type="GO" id="GO:0008270">
    <property type="term" value="F:zinc ion binding"/>
    <property type="evidence" value="ECO:0007669"/>
    <property type="project" value="UniProtKB-KW"/>
</dbReference>
<reference evidence="8" key="1">
    <citation type="submission" date="2019-03" db="EMBL/GenBank/DDBJ databases">
        <authorList>
            <person name="Mank J."/>
            <person name="Almeida P."/>
        </authorList>
    </citation>
    <scope>NUCLEOTIDE SEQUENCE</scope>
    <source>
        <strain evidence="8">78183</strain>
    </source>
</reference>
<dbReference type="FunFam" id="4.10.1000.10:FF:000003">
    <property type="entry name" value="Zinc finger CCCH domain-containing protein"/>
    <property type="match status" value="1"/>
</dbReference>
<keyword evidence="3 4" id="KW-0862">Zinc</keyword>
<keyword evidence="1 4" id="KW-0479">Metal-binding</keyword>
<dbReference type="FunFam" id="4.10.1000.10:FF:000037">
    <property type="entry name" value="Zinc finger CCCH domain-containing protein 39"/>
    <property type="match status" value="1"/>
</dbReference>
<dbReference type="InterPro" id="IPR041367">
    <property type="entry name" value="Znf-CCCH_4"/>
</dbReference>
<feature type="region of interest" description="Disordered" evidence="6">
    <location>
        <begin position="38"/>
        <end position="74"/>
    </location>
</feature>
<keyword evidence="5" id="KW-0175">Coiled coil</keyword>
<feature type="zinc finger region" description="C3H1-type" evidence="4">
    <location>
        <begin position="80"/>
        <end position="107"/>
    </location>
</feature>